<keyword evidence="2" id="KW-1185">Reference proteome</keyword>
<evidence type="ECO:0000313" key="2">
    <source>
        <dbReference type="Proteomes" id="UP000274822"/>
    </source>
</evidence>
<dbReference type="AlphaFoldDB" id="A0A433QPS9"/>
<dbReference type="Proteomes" id="UP000274822">
    <property type="component" value="Unassembled WGS sequence"/>
</dbReference>
<protein>
    <submittedName>
        <fullName evidence="1">Uncharacterized protein</fullName>
    </submittedName>
</protein>
<evidence type="ECO:0000313" key="1">
    <source>
        <dbReference type="EMBL" id="RUS31791.1"/>
    </source>
</evidence>
<reference evidence="1 2" key="1">
    <citation type="journal article" date="2018" name="New Phytol.">
        <title>Phylogenomics of Endogonaceae and evolution of mycorrhizas within Mucoromycota.</title>
        <authorList>
            <person name="Chang Y."/>
            <person name="Desiro A."/>
            <person name="Na H."/>
            <person name="Sandor L."/>
            <person name="Lipzen A."/>
            <person name="Clum A."/>
            <person name="Barry K."/>
            <person name="Grigoriev I.V."/>
            <person name="Martin F.M."/>
            <person name="Stajich J.E."/>
            <person name="Smith M.E."/>
            <person name="Bonito G."/>
            <person name="Spatafora J.W."/>
        </authorList>
    </citation>
    <scope>NUCLEOTIDE SEQUENCE [LARGE SCALE GENOMIC DNA]</scope>
    <source>
        <strain evidence="1 2">AD002</strain>
    </source>
</reference>
<dbReference type="EMBL" id="RBNJ01002594">
    <property type="protein sequence ID" value="RUS31791.1"/>
    <property type="molecule type" value="Genomic_DNA"/>
</dbReference>
<proteinExistence type="predicted"/>
<gene>
    <name evidence="1" type="ORF">BC938DRAFT_477050</name>
</gene>
<accession>A0A433QPS9</accession>
<organism evidence="1 2">
    <name type="scientific">Jimgerdemannia flammicorona</name>
    <dbReference type="NCBI Taxonomy" id="994334"/>
    <lineage>
        <taxon>Eukaryota</taxon>
        <taxon>Fungi</taxon>
        <taxon>Fungi incertae sedis</taxon>
        <taxon>Mucoromycota</taxon>
        <taxon>Mucoromycotina</taxon>
        <taxon>Endogonomycetes</taxon>
        <taxon>Endogonales</taxon>
        <taxon>Endogonaceae</taxon>
        <taxon>Jimgerdemannia</taxon>
    </lineage>
</organism>
<comment type="caution">
    <text evidence="1">The sequence shown here is derived from an EMBL/GenBank/DDBJ whole genome shotgun (WGS) entry which is preliminary data.</text>
</comment>
<sequence>MLKMSSGEPSEGEQLALLSPKTYHEQSPEEDSNIQNINLNIMQQMIARHQEEHDSISNILNSYQNEFHHISSVLNCHQKDDNHILYILKSQQMEIARLKSLLNYFTSNNLSVSESAALVPPSGVLSYLSPDTTIQELLLARILPFPSLEVCRFFNHMKNGVVSTNVPDCPRNSCPFHHICARCGHPGYGYYSCSS</sequence>
<name>A0A433QPS9_9FUNG</name>